<feature type="transmembrane region" description="Helical" evidence="2">
    <location>
        <begin position="56"/>
        <end position="78"/>
    </location>
</feature>
<feature type="transmembrane region" description="Helical" evidence="2">
    <location>
        <begin position="252"/>
        <end position="275"/>
    </location>
</feature>
<dbReference type="RefSeq" id="WP_169397934.1">
    <property type="nucleotide sequence ID" value="NZ_BAAAJH010000017.1"/>
</dbReference>
<comment type="caution">
    <text evidence="3">The sequence shown here is derived from an EMBL/GenBank/DDBJ whole genome shotgun (WGS) entry which is preliminary data.</text>
</comment>
<keyword evidence="2" id="KW-0812">Transmembrane</keyword>
<evidence type="ECO:0000313" key="4">
    <source>
        <dbReference type="Proteomes" id="UP001296706"/>
    </source>
</evidence>
<dbReference type="PANTHER" id="PTHR23542:SF1">
    <property type="entry name" value="MAJOR FACILITATOR SUPERFAMILY (MFS) PROFILE DOMAIN-CONTAINING PROTEIN"/>
    <property type="match status" value="1"/>
</dbReference>
<sequence>MTATDESNAGLAAFRTVLRLPGVAPLTAVAFLARIPASAAAITLTLHVVLDLGHGYAAAGLVGASTTVGMAIGAPLLGRLVDRRGLRTMLALTLCAEAVFWTVAPSLSYPALLVGALLGGLLGMPVYSVVRQSLAAMVPARHRRPAFALDSMSVELSYIIGPAVGTLLALQLSTGIAMWVVGAGWLVSGVALWLLDPPTRAPQSPSDAPPGRVREWLDMRLFAALLATTAAVVLIFGTELSMIAALQTSGQAAAIAVVNAVWCLASLSGGFLYGVARRSPSLFVLVAAMGVATLPVALGGPWWSYALLLVPAGLLCAPSLAASSEAVSRLAPEHARGVVTGLHGSAITVGAAISTPTAGALIDIGSPALAITVAGTAGIGVAAVAALLARRGERVHRNPPDTAPVPPLTVGPSVDSQPI</sequence>
<feature type="region of interest" description="Disordered" evidence="1">
    <location>
        <begin position="395"/>
        <end position="419"/>
    </location>
</feature>
<evidence type="ECO:0000256" key="1">
    <source>
        <dbReference type="SAM" id="MobiDB-lite"/>
    </source>
</evidence>
<reference evidence="3 4" key="1">
    <citation type="submission" date="2020-04" db="EMBL/GenBank/DDBJ databases">
        <authorList>
            <person name="Klaysubun C."/>
            <person name="Duangmal K."/>
            <person name="Lipun K."/>
        </authorList>
    </citation>
    <scope>NUCLEOTIDE SEQUENCE [LARGE SCALE GENOMIC DNA]</scope>
    <source>
        <strain evidence="3 4">JCM 11839</strain>
    </source>
</reference>
<feature type="transmembrane region" description="Helical" evidence="2">
    <location>
        <begin position="109"/>
        <end position="130"/>
    </location>
</feature>
<dbReference type="InterPro" id="IPR036259">
    <property type="entry name" value="MFS_trans_sf"/>
</dbReference>
<feature type="transmembrane region" description="Helical" evidence="2">
    <location>
        <begin position="23"/>
        <end position="50"/>
    </location>
</feature>
<feature type="transmembrane region" description="Helical" evidence="2">
    <location>
        <begin position="368"/>
        <end position="389"/>
    </location>
</feature>
<keyword evidence="2" id="KW-1133">Transmembrane helix</keyword>
<dbReference type="Gene3D" id="1.20.1250.20">
    <property type="entry name" value="MFS general substrate transporter like domains"/>
    <property type="match status" value="1"/>
</dbReference>
<feature type="transmembrane region" description="Helical" evidence="2">
    <location>
        <begin position="282"/>
        <end position="299"/>
    </location>
</feature>
<proteinExistence type="predicted"/>
<keyword evidence="4" id="KW-1185">Reference proteome</keyword>
<dbReference type="Pfam" id="PF07690">
    <property type="entry name" value="MFS_1"/>
    <property type="match status" value="1"/>
</dbReference>
<organism evidence="3 4">
    <name type="scientific">Pseudonocardia xinjiangensis</name>
    <dbReference type="NCBI Taxonomy" id="75289"/>
    <lineage>
        <taxon>Bacteria</taxon>
        <taxon>Bacillati</taxon>
        <taxon>Actinomycetota</taxon>
        <taxon>Actinomycetes</taxon>
        <taxon>Pseudonocardiales</taxon>
        <taxon>Pseudonocardiaceae</taxon>
        <taxon>Pseudonocardia</taxon>
    </lineage>
</organism>
<gene>
    <name evidence="3" type="ORF">HF577_22610</name>
</gene>
<dbReference type="SUPFAM" id="SSF103473">
    <property type="entry name" value="MFS general substrate transporter"/>
    <property type="match status" value="1"/>
</dbReference>
<dbReference type="EMBL" id="JAAXKY010000081">
    <property type="protein sequence ID" value="NMH79870.1"/>
    <property type="molecule type" value="Genomic_DNA"/>
</dbReference>
<keyword evidence="2" id="KW-0472">Membrane</keyword>
<feature type="transmembrane region" description="Helical" evidence="2">
    <location>
        <begin position="221"/>
        <end position="246"/>
    </location>
</feature>
<protein>
    <submittedName>
        <fullName evidence="3">MFS transporter</fullName>
    </submittedName>
</protein>
<feature type="transmembrane region" description="Helical" evidence="2">
    <location>
        <begin position="151"/>
        <end position="170"/>
    </location>
</feature>
<dbReference type="InterPro" id="IPR011701">
    <property type="entry name" value="MFS"/>
</dbReference>
<evidence type="ECO:0000256" key="2">
    <source>
        <dbReference type="SAM" id="Phobius"/>
    </source>
</evidence>
<accession>A0ABX1RKF4</accession>
<name>A0ABX1RKF4_9PSEU</name>
<dbReference type="Proteomes" id="UP001296706">
    <property type="component" value="Unassembled WGS sequence"/>
</dbReference>
<feature type="transmembrane region" description="Helical" evidence="2">
    <location>
        <begin position="176"/>
        <end position="195"/>
    </location>
</feature>
<evidence type="ECO:0000313" key="3">
    <source>
        <dbReference type="EMBL" id="NMH79870.1"/>
    </source>
</evidence>
<feature type="transmembrane region" description="Helical" evidence="2">
    <location>
        <begin position="85"/>
        <end position="103"/>
    </location>
</feature>
<dbReference type="PANTHER" id="PTHR23542">
    <property type="match status" value="1"/>
</dbReference>